<feature type="transmembrane region" description="Helical" evidence="12">
    <location>
        <begin position="66"/>
        <end position="87"/>
    </location>
</feature>
<feature type="transmembrane region" description="Helical" evidence="12">
    <location>
        <begin position="147"/>
        <end position="169"/>
    </location>
</feature>
<proteinExistence type="predicted"/>
<evidence type="ECO:0000256" key="7">
    <source>
        <dbReference type="ARBA" id="ARBA00022824"/>
    </source>
</evidence>
<evidence type="ECO:0000256" key="9">
    <source>
        <dbReference type="ARBA" id="ARBA00022989"/>
    </source>
</evidence>
<feature type="transmembrane region" description="Helical" evidence="12">
    <location>
        <begin position="329"/>
        <end position="346"/>
    </location>
</feature>
<dbReference type="GO" id="GO:0071586">
    <property type="term" value="P:CAAX-box protein processing"/>
    <property type="evidence" value="ECO:0007669"/>
    <property type="project" value="InterPro"/>
</dbReference>
<dbReference type="Gene3D" id="3.30.2010.10">
    <property type="entry name" value="Metalloproteases ('zincins'), catalytic domain"/>
    <property type="match status" value="1"/>
</dbReference>
<feature type="domain" description="Peptidase M48" evidence="13">
    <location>
        <begin position="208"/>
        <end position="413"/>
    </location>
</feature>
<evidence type="ECO:0000256" key="1">
    <source>
        <dbReference type="ARBA" id="ARBA00001947"/>
    </source>
</evidence>
<feature type="transmembrane region" description="Helical" evidence="12">
    <location>
        <begin position="175"/>
        <end position="199"/>
    </location>
</feature>
<dbReference type="PANTHER" id="PTHR10120">
    <property type="entry name" value="CAAX PRENYL PROTEASE 1"/>
    <property type="match status" value="1"/>
</dbReference>
<dbReference type="FunFam" id="3.30.2010.10:FF:000002">
    <property type="entry name" value="CAAX prenyl protease"/>
    <property type="match status" value="1"/>
</dbReference>
<keyword evidence="10" id="KW-0482">Metalloprotease</keyword>
<keyword evidence="5" id="KW-0479">Metal-binding</keyword>
<dbReference type="Pfam" id="PF01435">
    <property type="entry name" value="Peptidase_M48"/>
    <property type="match status" value="1"/>
</dbReference>
<accession>A0A6J6S1E6</accession>
<feature type="transmembrane region" description="Helical" evidence="12">
    <location>
        <begin position="99"/>
        <end position="126"/>
    </location>
</feature>
<keyword evidence="4 12" id="KW-0812">Transmembrane</keyword>
<evidence type="ECO:0000259" key="13">
    <source>
        <dbReference type="Pfam" id="PF01435"/>
    </source>
</evidence>
<evidence type="ECO:0000313" key="15">
    <source>
        <dbReference type="EMBL" id="CAB4728780.1"/>
    </source>
</evidence>
<evidence type="ECO:0000256" key="8">
    <source>
        <dbReference type="ARBA" id="ARBA00022833"/>
    </source>
</evidence>
<evidence type="ECO:0000256" key="10">
    <source>
        <dbReference type="ARBA" id="ARBA00023049"/>
    </source>
</evidence>
<dbReference type="InterPro" id="IPR032456">
    <property type="entry name" value="Peptidase_M48_N"/>
</dbReference>
<evidence type="ECO:0000256" key="4">
    <source>
        <dbReference type="ARBA" id="ARBA00022692"/>
    </source>
</evidence>
<dbReference type="InterPro" id="IPR001915">
    <property type="entry name" value="Peptidase_M48"/>
</dbReference>
<dbReference type="Pfam" id="PF16491">
    <property type="entry name" value="Peptidase_M48_N"/>
    <property type="match status" value="1"/>
</dbReference>
<dbReference type="GO" id="GO:0004222">
    <property type="term" value="F:metalloendopeptidase activity"/>
    <property type="evidence" value="ECO:0007669"/>
    <property type="project" value="InterPro"/>
</dbReference>
<keyword evidence="11 12" id="KW-0472">Membrane</keyword>
<reference evidence="15" key="1">
    <citation type="submission" date="2020-05" db="EMBL/GenBank/DDBJ databases">
        <authorList>
            <person name="Chiriac C."/>
            <person name="Salcher M."/>
            <person name="Ghai R."/>
            <person name="Kavagutti S V."/>
        </authorList>
    </citation>
    <scope>NUCLEOTIDE SEQUENCE</scope>
</reference>
<evidence type="ECO:0000259" key="14">
    <source>
        <dbReference type="Pfam" id="PF16491"/>
    </source>
</evidence>
<feature type="transmembrane region" description="Helical" evidence="12">
    <location>
        <begin position="287"/>
        <end position="309"/>
    </location>
</feature>
<dbReference type="GO" id="GO:0005789">
    <property type="term" value="C:endoplasmic reticulum membrane"/>
    <property type="evidence" value="ECO:0007669"/>
    <property type="project" value="UniProtKB-SubCell"/>
</dbReference>
<dbReference type="EMBL" id="CAEZYI010000110">
    <property type="protein sequence ID" value="CAB4728780.1"/>
    <property type="molecule type" value="Genomic_DNA"/>
</dbReference>
<feature type="transmembrane region" description="Helical" evidence="12">
    <location>
        <begin position="6"/>
        <end position="28"/>
    </location>
</feature>
<keyword evidence="6" id="KW-0378">Hydrolase</keyword>
<organism evidence="15">
    <name type="scientific">freshwater metagenome</name>
    <dbReference type="NCBI Taxonomy" id="449393"/>
    <lineage>
        <taxon>unclassified sequences</taxon>
        <taxon>metagenomes</taxon>
        <taxon>ecological metagenomes</taxon>
    </lineage>
</organism>
<protein>
    <submittedName>
        <fullName evidence="15">Unannotated protein</fullName>
    </submittedName>
</protein>
<feature type="domain" description="CAAX prenyl protease 1 N-terminal" evidence="14">
    <location>
        <begin position="31"/>
        <end position="204"/>
    </location>
</feature>
<keyword evidence="8" id="KW-0862">Zinc</keyword>
<sequence length="414" mass="47150">MKTSDWLLIGIVAFVLIDFAVGMFINYLNEQSKNQPLSSEAADIYDEAEYKKSMAYGTTKYRFEMLTTLISTVVILAAIMLGWFAWLDGQLRDRFSNNLLITMLFIGILVLVSSIANLPASFYSTFTIEEKFGFNKSTKKLFFQDAVKQLLISLAVGLPLLYAVAWIYQELQSQFWLIAWLLFAAFSLFMFVFGTRIFLPMFNKLKPLPDGELRSAVEDYCHTQGFPLSKLYEMDASKRSTKLNAFFSGMGKVKIIGLYDTLIEKLTIEETVAVLAHEVGHYKRKHVYTMFAFSNIQMLIIFSLMGWLLGNPNLSKALGSDTPSFHLSMLAFFLLFTPVSTLLGLINNSFSRHNEYQADQYSIDTYPNAREYMHSALKKLSVESLSNLNPHPIYVAVHYSHPPILDRLANLKKV</sequence>
<evidence type="ECO:0000256" key="3">
    <source>
        <dbReference type="ARBA" id="ARBA00022670"/>
    </source>
</evidence>
<keyword evidence="9 12" id="KW-1133">Transmembrane helix</keyword>
<dbReference type="GO" id="GO:0046872">
    <property type="term" value="F:metal ion binding"/>
    <property type="evidence" value="ECO:0007669"/>
    <property type="project" value="UniProtKB-KW"/>
</dbReference>
<evidence type="ECO:0000256" key="5">
    <source>
        <dbReference type="ARBA" id="ARBA00022723"/>
    </source>
</evidence>
<comment type="cofactor">
    <cofactor evidence="1">
        <name>Zn(2+)</name>
        <dbReference type="ChEBI" id="CHEBI:29105"/>
    </cofactor>
</comment>
<keyword evidence="7" id="KW-0256">Endoplasmic reticulum</keyword>
<gene>
    <name evidence="15" type="ORF">UFOPK2662_01221</name>
</gene>
<evidence type="ECO:0000256" key="11">
    <source>
        <dbReference type="ARBA" id="ARBA00023136"/>
    </source>
</evidence>
<dbReference type="AlphaFoldDB" id="A0A6J6S1E6"/>
<dbReference type="InterPro" id="IPR027057">
    <property type="entry name" value="CAXX_Prtase_1"/>
</dbReference>
<evidence type="ECO:0000256" key="12">
    <source>
        <dbReference type="SAM" id="Phobius"/>
    </source>
</evidence>
<evidence type="ECO:0000256" key="2">
    <source>
        <dbReference type="ARBA" id="ARBA00004477"/>
    </source>
</evidence>
<evidence type="ECO:0000256" key="6">
    <source>
        <dbReference type="ARBA" id="ARBA00022801"/>
    </source>
</evidence>
<comment type="subcellular location">
    <subcellularLocation>
        <location evidence="2">Endoplasmic reticulum membrane</location>
        <topology evidence="2">Multi-pass membrane protein</topology>
    </subcellularLocation>
</comment>
<keyword evidence="3" id="KW-0645">Protease</keyword>
<name>A0A6J6S1E6_9ZZZZ</name>
<dbReference type="CDD" id="cd07343">
    <property type="entry name" value="M48A_Zmpste24p_like"/>
    <property type="match status" value="1"/>
</dbReference>